<feature type="transmembrane region" description="Helical" evidence="2">
    <location>
        <begin position="160"/>
        <end position="182"/>
    </location>
</feature>
<name>A0A6P1GA15_9RICK</name>
<keyword evidence="4" id="KW-1185">Reference proteome</keyword>
<evidence type="ECO:0000256" key="2">
    <source>
        <dbReference type="SAM" id="Phobius"/>
    </source>
</evidence>
<dbReference type="RefSeq" id="WP_160095623.1">
    <property type="nucleotide sequence ID" value="NZ_CP047224.1"/>
</dbReference>
<feature type="region of interest" description="Disordered" evidence="1">
    <location>
        <begin position="1"/>
        <end position="81"/>
    </location>
</feature>
<dbReference type="Proteomes" id="UP000464912">
    <property type="component" value="Chromosome"/>
</dbReference>
<protein>
    <submittedName>
        <fullName evidence="3">Uncharacterized protein</fullName>
    </submittedName>
</protein>
<dbReference type="EMBL" id="CP047224">
    <property type="protein sequence ID" value="QHD65329.1"/>
    <property type="molecule type" value="Genomic_DNA"/>
</dbReference>
<evidence type="ECO:0000256" key="1">
    <source>
        <dbReference type="SAM" id="MobiDB-lite"/>
    </source>
</evidence>
<evidence type="ECO:0000313" key="4">
    <source>
        <dbReference type="Proteomes" id="UP000464912"/>
    </source>
</evidence>
<feature type="region of interest" description="Disordered" evidence="1">
    <location>
        <begin position="190"/>
        <end position="223"/>
    </location>
</feature>
<accession>A0A6P1GA15</accession>
<sequence length="223" mass="24157">MHNPFEQGSPQPSDEEPGAVGGQQQDDPQPSDEEPGAVGGQQQDDPQPSDEEPGAVGGQQQDDPQSSDEEQGAAGPPDDPIRAARRFLLSGLTITTEVANILAFGGGPWFAFLVAAWAYLRHPLSRRAVCHLLQETGYVTQHQIAMVESTRQHSSRRESLLMDLVRIVMCTTLVVHLVLGLWTETGMGSPFANPRRDNSGDGPPQGPLQDPDVSGDERDREFD</sequence>
<keyword evidence="2" id="KW-0812">Transmembrane</keyword>
<keyword evidence="2" id="KW-0472">Membrane</keyword>
<dbReference type="KEGG" id="nef:GP480_02635"/>
<keyword evidence="2" id="KW-1133">Transmembrane helix</keyword>
<dbReference type="AlphaFoldDB" id="A0A6P1GA15"/>
<evidence type="ECO:0000313" key="3">
    <source>
        <dbReference type="EMBL" id="QHD65329.1"/>
    </source>
</evidence>
<proteinExistence type="predicted"/>
<reference evidence="3 4" key="1">
    <citation type="journal article" date="2020" name="MBio">
        <title>Erratum for Teymournejad et al., 'Isolation and Molecular Analysis of a Novel Neorickettsia Species That Causes Potomac Horse Fever'.</title>
        <authorList>
            <person name="Teymournejad O."/>
            <person name="Lin M."/>
            <person name="Bekebrede H."/>
            <person name="Kamr A."/>
            <person name="Toribio R.E."/>
            <person name="Arroyo L.G."/>
            <person name="Baird J.D."/>
            <person name="Rikihisa Y."/>
        </authorList>
    </citation>
    <scope>NUCLEOTIDE SEQUENCE [LARGE SCALE GENOMIC DNA]</scope>
    <source>
        <strain evidence="3 4">Fin17</strain>
    </source>
</reference>
<reference evidence="3 4" key="2">
    <citation type="journal article" date="2020" name="MBio">
        <title>Isolation and Molecular Analysis of a Novel Neorickettsia Species That Causes Potomac Horse Fever.</title>
        <authorList>
            <person name="Teymournejad O."/>
            <person name="Lin M."/>
            <person name="Bekebrede H."/>
            <person name="Kamr A."/>
            <person name="Toribio R.E."/>
            <person name="Arroyo L.G."/>
            <person name="Baird J.D."/>
            <person name="Rikihisa Y."/>
        </authorList>
    </citation>
    <scope>NUCLEOTIDE SEQUENCE [LARGE SCALE GENOMIC DNA]</scope>
    <source>
        <strain evidence="3 4">Fin17</strain>
    </source>
</reference>
<gene>
    <name evidence="3" type="ORF">GP480_02635</name>
</gene>
<feature type="transmembrane region" description="Helical" evidence="2">
    <location>
        <begin position="98"/>
        <end position="120"/>
    </location>
</feature>
<organism evidence="3 4">
    <name type="scientific">Neorickettsia findlayensis</name>
    <dbReference type="NCBI Taxonomy" id="2686014"/>
    <lineage>
        <taxon>Bacteria</taxon>
        <taxon>Pseudomonadati</taxon>
        <taxon>Pseudomonadota</taxon>
        <taxon>Alphaproteobacteria</taxon>
        <taxon>Rickettsiales</taxon>
        <taxon>Anaplasmataceae</taxon>
        <taxon>Neorickettsia</taxon>
    </lineage>
</organism>
<feature type="compositionally biased region" description="Polar residues" evidence="1">
    <location>
        <begin position="1"/>
        <end position="12"/>
    </location>
</feature>